<keyword evidence="14 18" id="KW-0472">Membrane</keyword>
<dbReference type="CDD" id="cd00156">
    <property type="entry name" value="REC"/>
    <property type="match status" value="1"/>
</dbReference>
<evidence type="ECO:0000256" key="9">
    <source>
        <dbReference type="ARBA" id="ARBA00022741"/>
    </source>
</evidence>
<keyword evidence="10" id="KW-0418">Kinase</keyword>
<evidence type="ECO:0000259" key="19">
    <source>
        <dbReference type="PROSITE" id="PS50109"/>
    </source>
</evidence>
<dbReference type="SMART" id="SM00448">
    <property type="entry name" value="REC"/>
    <property type="match status" value="1"/>
</dbReference>
<evidence type="ECO:0000256" key="5">
    <source>
        <dbReference type="ARBA" id="ARBA00022475"/>
    </source>
</evidence>
<dbReference type="InterPro" id="IPR036890">
    <property type="entry name" value="HATPase_C_sf"/>
</dbReference>
<dbReference type="InterPro" id="IPR003594">
    <property type="entry name" value="HATPase_dom"/>
</dbReference>
<evidence type="ECO:0000256" key="12">
    <source>
        <dbReference type="ARBA" id="ARBA00022989"/>
    </source>
</evidence>
<reference evidence="21" key="2">
    <citation type="submission" date="2021-04" db="EMBL/GenBank/DDBJ databases">
        <authorList>
            <person name="Gilroy R."/>
        </authorList>
    </citation>
    <scope>NUCLEOTIDE SEQUENCE</scope>
    <source>
        <strain evidence="21">CHK183-5548</strain>
    </source>
</reference>
<feature type="region of interest" description="Disordered" evidence="17">
    <location>
        <begin position="735"/>
        <end position="784"/>
    </location>
</feature>
<feature type="modified residue" description="4-aspartylphosphate" evidence="16">
    <location>
        <position position="670"/>
    </location>
</feature>
<dbReference type="GO" id="GO:0000155">
    <property type="term" value="F:phosphorelay sensor kinase activity"/>
    <property type="evidence" value="ECO:0007669"/>
    <property type="project" value="InterPro"/>
</dbReference>
<dbReference type="InterPro" id="IPR001789">
    <property type="entry name" value="Sig_transdc_resp-reg_receiver"/>
</dbReference>
<evidence type="ECO:0000256" key="14">
    <source>
        <dbReference type="ARBA" id="ARBA00023136"/>
    </source>
</evidence>
<evidence type="ECO:0000313" key="21">
    <source>
        <dbReference type="EMBL" id="HJC48679.1"/>
    </source>
</evidence>
<evidence type="ECO:0000256" key="3">
    <source>
        <dbReference type="ARBA" id="ARBA00012438"/>
    </source>
</evidence>
<keyword evidence="9" id="KW-0547">Nucleotide-binding</keyword>
<dbReference type="Pfam" id="PF00512">
    <property type="entry name" value="HisKA"/>
    <property type="match status" value="1"/>
</dbReference>
<dbReference type="PROSITE" id="PS50110">
    <property type="entry name" value="RESPONSE_REGULATORY"/>
    <property type="match status" value="1"/>
</dbReference>
<reference evidence="21" key="1">
    <citation type="journal article" date="2021" name="PeerJ">
        <title>Extensive microbial diversity within the chicken gut microbiome revealed by metagenomics and culture.</title>
        <authorList>
            <person name="Gilroy R."/>
            <person name="Ravi A."/>
            <person name="Getino M."/>
            <person name="Pursley I."/>
            <person name="Horton D.L."/>
            <person name="Alikhan N.F."/>
            <person name="Baker D."/>
            <person name="Gharbi K."/>
            <person name="Hall N."/>
            <person name="Watson M."/>
            <person name="Adriaenssens E.M."/>
            <person name="Foster-Nyarko E."/>
            <person name="Jarju S."/>
            <person name="Secka A."/>
            <person name="Antonio M."/>
            <person name="Oren A."/>
            <person name="Chaudhuri R.R."/>
            <person name="La Ragione R."/>
            <person name="Hildebrand F."/>
            <person name="Pallen M.J."/>
        </authorList>
    </citation>
    <scope>NUCLEOTIDE SEQUENCE</scope>
    <source>
        <strain evidence="21">CHK183-5548</strain>
    </source>
</reference>
<dbReference type="InterPro" id="IPR004358">
    <property type="entry name" value="Sig_transdc_His_kin-like_C"/>
</dbReference>
<dbReference type="Proteomes" id="UP000823883">
    <property type="component" value="Unassembled WGS sequence"/>
</dbReference>
<keyword evidence="8 18" id="KW-0812">Transmembrane</keyword>
<dbReference type="PRINTS" id="PR00344">
    <property type="entry name" value="BCTRLSENSOR"/>
</dbReference>
<comment type="function">
    <text evidence="15">May play the central regulatory role in sporulation. It may be an element of the effector pathway responsible for the activation of sporulation genes in response to nutritional stress. Spo0A may act in concert with spo0H (a sigma factor) to control the expression of some genes that are critical to the sporulation process.</text>
</comment>
<comment type="catalytic activity">
    <reaction evidence="1">
        <text>ATP + protein L-histidine = ADP + protein N-phospho-L-histidine.</text>
        <dbReference type="EC" id="2.7.13.3"/>
    </reaction>
</comment>
<feature type="domain" description="Response regulatory" evidence="20">
    <location>
        <begin position="619"/>
        <end position="734"/>
    </location>
</feature>
<dbReference type="EC" id="2.7.13.3" evidence="3"/>
<dbReference type="CDD" id="cd18773">
    <property type="entry name" value="PDC1_HK_sensor"/>
    <property type="match status" value="1"/>
</dbReference>
<dbReference type="EMBL" id="DWWL01000076">
    <property type="protein sequence ID" value="HJC48679.1"/>
    <property type="molecule type" value="Genomic_DNA"/>
</dbReference>
<dbReference type="AlphaFoldDB" id="A0A9D2PED5"/>
<dbReference type="Gene3D" id="3.30.450.20">
    <property type="entry name" value="PAS domain"/>
    <property type="match status" value="1"/>
</dbReference>
<evidence type="ECO:0000256" key="2">
    <source>
        <dbReference type="ARBA" id="ARBA00004651"/>
    </source>
</evidence>
<evidence type="ECO:0000313" key="22">
    <source>
        <dbReference type="Proteomes" id="UP000823883"/>
    </source>
</evidence>
<organism evidence="21 22">
    <name type="scientific">Candidatus Lachnoclostridium pullistercoris</name>
    <dbReference type="NCBI Taxonomy" id="2838632"/>
    <lineage>
        <taxon>Bacteria</taxon>
        <taxon>Bacillati</taxon>
        <taxon>Bacillota</taxon>
        <taxon>Clostridia</taxon>
        <taxon>Lachnospirales</taxon>
        <taxon>Lachnospiraceae</taxon>
    </lineage>
</organism>
<dbReference type="InterPro" id="IPR011006">
    <property type="entry name" value="CheY-like_superfamily"/>
</dbReference>
<feature type="transmembrane region" description="Helical" evidence="18">
    <location>
        <begin position="309"/>
        <end position="329"/>
    </location>
</feature>
<dbReference type="SUPFAM" id="SSF47384">
    <property type="entry name" value="Homodimeric domain of signal transducing histidine kinase"/>
    <property type="match status" value="1"/>
</dbReference>
<dbReference type="InterPro" id="IPR005467">
    <property type="entry name" value="His_kinase_dom"/>
</dbReference>
<dbReference type="Gene3D" id="1.10.287.130">
    <property type="match status" value="1"/>
</dbReference>
<keyword evidence="5" id="KW-1003">Cell membrane</keyword>
<evidence type="ECO:0000256" key="18">
    <source>
        <dbReference type="SAM" id="Phobius"/>
    </source>
</evidence>
<evidence type="ECO:0000259" key="20">
    <source>
        <dbReference type="PROSITE" id="PS50110"/>
    </source>
</evidence>
<gene>
    <name evidence="21" type="ORF">IAA04_11560</name>
</gene>
<evidence type="ECO:0000256" key="1">
    <source>
        <dbReference type="ARBA" id="ARBA00000085"/>
    </source>
</evidence>
<feature type="compositionally biased region" description="Basic and acidic residues" evidence="17">
    <location>
        <begin position="735"/>
        <end position="755"/>
    </location>
</feature>
<keyword evidence="11" id="KW-0067">ATP-binding</keyword>
<feature type="domain" description="Histidine kinase" evidence="19">
    <location>
        <begin position="376"/>
        <end position="599"/>
    </location>
</feature>
<dbReference type="InterPro" id="IPR036097">
    <property type="entry name" value="HisK_dim/P_sf"/>
</dbReference>
<dbReference type="Pfam" id="PF00072">
    <property type="entry name" value="Response_reg"/>
    <property type="match status" value="1"/>
</dbReference>
<proteinExistence type="predicted"/>
<keyword evidence="6 16" id="KW-0597">Phosphoprotein</keyword>
<comment type="caution">
    <text evidence="21">The sequence shown here is derived from an EMBL/GenBank/DDBJ whole genome shotgun (WGS) entry which is preliminary data.</text>
</comment>
<evidence type="ECO:0000256" key="17">
    <source>
        <dbReference type="SAM" id="MobiDB-lite"/>
    </source>
</evidence>
<dbReference type="InterPro" id="IPR003661">
    <property type="entry name" value="HisK_dim/P_dom"/>
</dbReference>
<dbReference type="SMART" id="SM00388">
    <property type="entry name" value="HisKA"/>
    <property type="match status" value="1"/>
</dbReference>
<feature type="transmembrane region" description="Helical" evidence="18">
    <location>
        <begin position="12"/>
        <end position="34"/>
    </location>
</feature>
<evidence type="ECO:0000256" key="8">
    <source>
        <dbReference type="ARBA" id="ARBA00022692"/>
    </source>
</evidence>
<keyword evidence="13" id="KW-0902">Two-component regulatory system</keyword>
<dbReference type="SUPFAM" id="SSF55874">
    <property type="entry name" value="ATPase domain of HSP90 chaperone/DNA topoisomerase II/histidine kinase"/>
    <property type="match status" value="1"/>
</dbReference>
<keyword evidence="7" id="KW-0808">Transferase</keyword>
<dbReference type="SUPFAM" id="SSF52172">
    <property type="entry name" value="CheY-like"/>
    <property type="match status" value="1"/>
</dbReference>
<dbReference type="GO" id="GO:0005886">
    <property type="term" value="C:plasma membrane"/>
    <property type="evidence" value="ECO:0007669"/>
    <property type="project" value="UniProtKB-SubCell"/>
</dbReference>
<dbReference type="Gene3D" id="3.30.565.10">
    <property type="entry name" value="Histidine kinase-like ATPase, C-terminal domain"/>
    <property type="match status" value="1"/>
</dbReference>
<dbReference type="PROSITE" id="PS50109">
    <property type="entry name" value="HIS_KIN"/>
    <property type="match status" value="1"/>
</dbReference>
<name>A0A9D2PED5_9FIRM</name>
<dbReference type="PANTHER" id="PTHR43065">
    <property type="entry name" value="SENSOR HISTIDINE KINASE"/>
    <property type="match status" value="1"/>
</dbReference>
<evidence type="ECO:0000256" key="13">
    <source>
        <dbReference type="ARBA" id="ARBA00023012"/>
    </source>
</evidence>
<evidence type="ECO:0000256" key="6">
    <source>
        <dbReference type="ARBA" id="ARBA00022553"/>
    </source>
</evidence>
<evidence type="ECO:0000256" key="4">
    <source>
        <dbReference type="ARBA" id="ARBA00018672"/>
    </source>
</evidence>
<evidence type="ECO:0000256" key="15">
    <source>
        <dbReference type="ARBA" id="ARBA00024867"/>
    </source>
</evidence>
<protein>
    <recommendedName>
        <fullName evidence="4">Stage 0 sporulation protein A homolog</fullName>
        <ecNumber evidence="3">2.7.13.3</ecNumber>
    </recommendedName>
</protein>
<dbReference type="CDD" id="cd00082">
    <property type="entry name" value="HisKA"/>
    <property type="match status" value="1"/>
</dbReference>
<dbReference type="Gene3D" id="3.40.50.2300">
    <property type="match status" value="1"/>
</dbReference>
<feature type="compositionally biased region" description="Acidic residues" evidence="17">
    <location>
        <begin position="765"/>
        <end position="776"/>
    </location>
</feature>
<keyword evidence="12 18" id="KW-1133">Transmembrane helix</keyword>
<evidence type="ECO:0000256" key="11">
    <source>
        <dbReference type="ARBA" id="ARBA00022840"/>
    </source>
</evidence>
<sequence length="784" mass="88714">MNCLKKSTKKLVMPLIGLLIFLMTYLMSVTYSAYMDVVREERQENLLLISRAVSRNLQNFFTEQIRKVDILTQTPGFQEGFEDFYENGDDQGMKEYIFSYMQSHQQGLASIYVLDQDGEPIFHYDQYPFVGLLDGIDLDLHQYAGGKKSGIGELVGLLDGQYGVTLVNNIYGGSGYLGTVVCVLDMEEISRQYIEILSPENGGYITVKDENGTVIIHPEERMVRFNYRRDLEGFDEYARYDSLRNMLEKQYSVEEGSSVYVEYSNNILPPTQLMASFSRMNLNGISWYVSAVMPYRAAMQTETSGMRHLGLLAVVICALILTGGAIIHHQRRERQKLKMETKYLRDMNRTLEELHRSQEQIRHYQKLTTIGMLAGGIVHEFNNLLTPVIGYAEFLMEQMGKKSEYYGDLKEIYKAGMRGKEIVEQILPFSRKEMETGLFAPVSIDAVADEALRAMELLKPSSVQIEKKLGAAGVNVYGSATQIYQVLLNLYSNGCQAMEKNGGVLTVESRRIGRDQVPEEYREVADIDYVEIVISDTGCGIEKEMLKQIFDPFFTTKRKGTGLGLSVVKNIMVNHSGFILAESEAGKGSQFHLYFPATQLPVEETEADRQTEREGKRIPVLLVDDDEQIVKYLKRRLMLKGYQTEAYTDAQRAMEVLGRGDRNWRILIVDDTMPKYRGTALARKAKQRKGLKVILLTGLVGRDAVLMKEQGIVDEILLKPVRFKALLETMERMMKNKDGGDHGREGFRKEEENAAHHGGGGPDDSISDELYSEGDGDGGRGRLS</sequence>
<dbReference type="Pfam" id="PF02518">
    <property type="entry name" value="HATPase_c"/>
    <property type="match status" value="1"/>
</dbReference>
<evidence type="ECO:0000256" key="7">
    <source>
        <dbReference type="ARBA" id="ARBA00022679"/>
    </source>
</evidence>
<accession>A0A9D2PED5</accession>
<dbReference type="PANTHER" id="PTHR43065:SF46">
    <property type="entry name" value="C4-DICARBOXYLATE TRANSPORT SENSOR PROTEIN DCTB"/>
    <property type="match status" value="1"/>
</dbReference>
<evidence type="ECO:0000256" key="10">
    <source>
        <dbReference type="ARBA" id="ARBA00022777"/>
    </source>
</evidence>
<comment type="subcellular location">
    <subcellularLocation>
        <location evidence="2">Cell membrane</location>
        <topology evidence="2">Multi-pass membrane protein</topology>
    </subcellularLocation>
</comment>
<dbReference type="Pfam" id="PF02743">
    <property type="entry name" value="dCache_1"/>
    <property type="match status" value="1"/>
</dbReference>
<evidence type="ECO:0000256" key="16">
    <source>
        <dbReference type="PROSITE-ProRule" id="PRU00169"/>
    </source>
</evidence>
<dbReference type="GO" id="GO:0005524">
    <property type="term" value="F:ATP binding"/>
    <property type="evidence" value="ECO:0007669"/>
    <property type="project" value="UniProtKB-KW"/>
</dbReference>
<dbReference type="SMART" id="SM00387">
    <property type="entry name" value="HATPase_c"/>
    <property type="match status" value="1"/>
</dbReference>
<dbReference type="InterPro" id="IPR033479">
    <property type="entry name" value="dCache_1"/>
</dbReference>